<keyword evidence="1 2" id="KW-0238">DNA-binding</keyword>
<feature type="DNA-binding region" description="OmpR/PhoB-type" evidence="2">
    <location>
        <begin position="8"/>
        <end position="112"/>
    </location>
</feature>
<comment type="caution">
    <text evidence="5">The sequence shown here is derived from an EMBL/GenBank/DDBJ whole genome shotgun (WGS) entry which is preliminary data.</text>
</comment>
<organism evidence="5 6">
    <name type="scientific">Kaistia terrae</name>
    <dbReference type="NCBI Taxonomy" id="537017"/>
    <lineage>
        <taxon>Bacteria</taxon>
        <taxon>Pseudomonadati</taxon>
        <taxon>Pseudomonadota</taxon>
        <taxon>Alphaproteobacteria</taxon>
        <taxon>Hyphomicrobiales</taxon>
        <taxon>Kaistiaceae</taxon>
        <taxon>Kaistia</taxon>
    </lineage>
</organism>
<evidence type="ECO:0000313" key="6">
    <source>
        <dbReference type="Proteomes" id="UP001596150"/>
    </source>
</evidence>
<dbReference type="SMART" id="SM00862">
    <property type="entry name" value="Trans_reg_C"/>
    <property type="match status" value="1"/>
</dbReference>
<dbReference type="RefSeq" id="WP_323180720.1">
    <property type="nucleotide sequence ID" value="NZ_JAPKNH010000013.1"/>
</dbReference>
<dbReference type="Proteomes" id="UP001596150">
    <property type="component" value="Unassembled WGS sequence"/>
</dbReference>
<evidence type="ECO:0000259" key="4">
    <source>
        <dbReference type="PROSITE" id="PS51755"/>
    </source>
</evidence>
<keyword evidence="3" id="KW-0175">Coiled coil</keyword>
<keyword evidence="6" id="KW-1185">Reference proteome</keyword>
<dbReference type="SUPFAM" id="SSF46894">
    <property type="entry name" value="C-terminal effector domain of the bipartite response regulators"/>
    <property type="match status" value="1"/>
</dbReference>
<dbReference type="InterPro" id="IPR036388">
    <property type="entry name" value="WH-like_DNA-bd_sf"/>
</dbReference>
<reference evidence="6" key="1">
    <citation type="journal article" date="2019" name="Int. J. Syst. Evol. Microbiol.">
        <title>The Global Catalogue of Microorganisms (GCM) 10K type strain sequencing project: providing services to taxonomists for standard genome sequencing and annotation.</title>
        <authorList>
            <consortium name="The Broad Institute Genomics Platform"/>
            <consortium name="The Broad Institute Genome Sequencing Center for Infectious Disease"/>
            <person name="Wu L."/>
            <person name="Ma J."/>
        </authorList>
    </citation>
    <scope>NUCLEOTIDE SEQUENCE [LARGE SCALE GENOMIC DNA]</scope>
    <source>
        <strain evidence="6">KACC 12633</strain>
    </source>
</reference>
<evidence type="ECO:0000256" key="2">
    <source>
        <dbReference type="PROSITE-ProRule" id="PRU01091"/>
    </source>
</evidence>
<accession>A0ABW0Q346</accession>
<dbReference type="PROSITE" id="PS51755">
    <property type="entry name" value="OMPR_PHOB"/>
    <property type="match status" value="1"/>
</dbReference>
<feature type="domain" description="OmpR/PhoB-type" evidence="4">
    <location>
        <begin position="8"/>
        <end position="112"/>
    </location>
</feature>
<evidence type="ECO:0000256" key="1">
    <source>
        <dbReference type="ARBA" id="ARBA00023125"/>
    </source>
</evidence>
<protein>
    <submittedName>
        <fullName evidence="5">Winged helix-turn-helix domain-containing protein</fullName>
    </submittedName>
</protein>
<dbReference type="Pfam" id="PF00486">
    <property type="entry name" value="Trans_reg_C"/>
    <property type="match status" value="1"/>
</dbReference>
<sequence length="136" mass="15161">MADLAAQVAMLEAENAVLRDRVETLERDAEAQLRLPPGLGLTAHEARIFLMLMKRDVCTKEQLMNGAYDHHHDGDLPHIKIIDVFICKIRKKLKIHGVTISTVWGQGYYLDADAKLRAIAMIDAFNAALSRPEVAA</sequence>
<dbReference type="InterPro" id="IPR001867">
    <property type="entry name" value="OmpR/PhoB-type_DNA-bd"/>
</dbReference>
<name>A0ABW0Q346_9HYPH</name>
<proteinExistence type="predicted"/>
<dbReference type="CDD" id="cd00383">
    <property type="entry name" value="trans_reg_C"/>
    <property type="match status" value="1"/>
</dbReference>
<dbReference type="InterPro" id="IPR016032">
    <property type="entry name" value="Sig_transdc_resp-reg_C-effctor"/>
</dbReference>
<gene>
    <name evidence="5" type="ORF">ACFPP9_25595</name>
</gene>
<evidence type="ECO:0000313" key="5">
    <source>
        <dbReference type="EMBL" id="MFC5519165.1"/>
    </source>
</evidence>
<evidence type="ECO:0000256" key="3">
    <source>
        <dbReference type="SAM" id="Coils"/>
    </source>
</evidence>
<dbReference type="Gene3D" id="1.10.10.10">
    <property type="entry name" value="Winged helix-like DNA-binding domain superfamily/Winged helix DNA-binding domain"/>
    <property type="match status" value="1"/>
</dbReference>
<dbReference type="EMBL" id="JBHSML010000032">
    <property type="protein sequence ID" value="MFC5519165.1"/>
    <property type="molecule type" value="Genomic_DNA"/>
</dbReference>
<feature type="coiled-coil region" evidence="3">
    <location>
        <begin position="1"/>
        <end position="35"/>
    </location>
</feature>